<dbReference type="SUPFAM" id="SSF56935">
    <property type="entry name" value="Porins"/>
    <property type="match status" value="1"/>
</dbReference>
<evidence type="ECO:0000256" key="5">
    <source>
        <dbReference type="ARBA" id="ARBA00022729"/>
    </source>
</evidence>
<dbReference type="Proteomes" id="UP000271227">
    <property type="component" value="Unassembled WGS sequence"/>
</dbReference>
<dbReference type="InterPro" id="IPR037066">
    <property type="entry name" value="Plug_dom_sf"/>
</dbReference>
<evidence type="ECO:0000256" key="3">
    <source>
        <dbReference type="ARBA" id="ARBA00022452"/>
    </source>
</evidence>
<evidence type="ECO:0000313" key="16">
    <source>
        <dbReference type="Proteomes" id="UP000271227"/>
    </source>
</evidence>
<dbReference type="CDD" id="cd01347">
    <property type="entry name" value="ligand_gated_channel"/>
    <property type="match status" value="1"/>
</dbReference>
<evidence type="ECO:0000256" key="4">
    <source>
        <dbReference type="ARBA" id="ARBA00022692"/>
    </source>
</evidence>
<evidence type="ECO:0000256" key="10">
    <source>
        <dbReference type="PROSITE-ProRule" id="PRU01360"/>
    </source>
</evidence>
<keyword evidence="3 10" id="KW-1134">Transmembrane beta strand</keyword>
<dbReference type="PROSITE" id="PS00430">
    <property type="entry name" value="TONB_DEPENDENT_REC_1"/>
    <property type="match status" value="1"/>
</dbReference>
<evidence type="ECO:0000313" key="15">
    <source>
        <dbReference type="EMBL" id="RMB08732.1"/>
    </source>
</evidence>
<dbReference type="Gene3D" id="2.170.130.10">
    <property type="entry name" value="TonB-dependent receptor, plug domain"/>
    <property type="match status" value="1"/>
</dbReference>
<dbReference type="InterPro" id="IPR036942">
    <property type="entry name" value="Beta-barrel_TonB_sf"/>
</dbReference>
<evidence type="ECO:0000256" key="2">
    <source>
        <dbReference type="ARBA" id="ARBA00022448"/>
    </source>
</evidence>
<dbReference type="PROSITE" id="PS52016">
    <property type="entry name" value="TONB_DEPENDENT_REC_3"/>
    <property type="match status" value="1"/>
</dbReference>
<evidence type="ECO:0000256" key="8">
    <source>
        <dbReference type="ARBA" id="ARBA00023170"/>
    </source>
</evidence>
<keyword evidence="6 11" id="KW-0798">TonB box</keyword>
<dbReference type="GO" id="GO:0009279">
    <property type="term" value="C:cell outer membrane"/>
    <property type="evidence" value="ECO:0007669"/>
    <property type="project" value="UniProtKB-SubCell"/>
</dbReference>
<comment type="similarity">
    <text evidence="10 12">Belongs to the TonB-dependent receptor family.</text>
</comment>
<proteinExistence type="inferred from homology"/>
<keyword evidence="16" id="KW-1185">Reference proteome</keyword>
<organism evidence="15 16">
    <name type="scientific">Eilatimonas milleporae</name>
    <dbReference type="NCBI Taxonomy" id="911205"/>
    <lineage>
        <taxon>Bacteria</taxon>
        <taxon>Pseudomonadati</taxon>
        <taxon>Pseudomonadota</taxon>
        <taxon>Alphaproteobacteria</taxon>
        <taxon>Kordiimonadales</taxon>
        <taxon>Kordiimonadaceae</taxon>
        <taxon>Eilatimonas</taxon>
    </lineage>
</organism>
<dbReference type="PANTHER" id="PTHR30069">
    <property type="entry name" value="TONB-DEPENDENT OUTER MEMBRANE RECEPTOR"/>
    <property type="match status" value="1"/>
</dbReference>
<dbReference type="InterPro" id="IPR039426">
    <property type="entry name" value="TonB-dep_rcpt-like"/>
</dbReference>
<dbReference type="AlphaFoldDB" id="A0A3M0CHB8"/>
<dbReference type="Gene3D" id="2.40.170.20">
    <property type="entry name" value="TonB-dependent receptor, beta-barrel domain"/>
    <property type="match status" value="1"/>
</dbReference>
<dbReference type="InParanoid" id="A0A3M0CHB8"/>
<evidence type="ECO:0000256" key="6">
    <source>
        <dbReference type="ARBA" id="ARBA00023077"/>
    </source>
</evidence>
<reference evidence="15 16" key="1">
    <citation type="submission" date="2018-10" db="EMBL/GenBank/DDBJ databases">
        <title>Genomic Encyclopedia of Archaeal and Bacterial Type Strains, Phase II (KMG-II): from individual species to whole genera.</title>
        <authorList>
            <person name="Goeker M."/>
        </authorList>
    </citation>
    <scope>NUCLEOTIDE SEQUENCE [LARGE SCALE GENOMIC DNA]</scope>
    <source>
        <strain evidence="15 16">DSM 25217</strain>
    </source>
</reference>
<dbReference type="RefSeq" id="WP_121938068.1">
    <property type="nucleotide sequence ID" value="NZ_REFR01000010.1"/>
</dbReference>
<evidence type="ECO:0000256" key="1">
    <source>
        <dbReference type="ARBA" id="ARBA00004571"/>
    </source>
</evidence>
<evidence type="ECO:0000256" key="12">
    <source>
        <dbReference type="RuleBase" id="RU003357"/>
    </source>
</evidence>
<name>A0A3M0CHB8_9PROT</name>
<evidence type="ECO:0000259" key="13">
    <source>
        <dbReference type="Pfam" id="PF00593"/>
    </source>
</evidence>
<dbReference type="InterPro" id="IPR000531">
    <property type="entry name" value="Beta-barrel_TonB"/>
</dbReference>
<accession>A0A3M0CHB8</accession>
<dbReference type="FunCoup" id="A0A3M0CHB8">
    <property type="interactions" value="76"/>
</dbReference>
<comment type="subcellular location">
    <subcellularLocation>
        <location evidence="1 10">Cell outer membrane</location>
        <topology evidence="1 10">Multi-pass membrane protein</topology>
    </subcellularLocation>
</comment>
<dbReference type="Pfam" id="PF07715">
    <property type="entry name" value="Plug"/>
    <property type="match status" value="1"/>
</dbReference>
<feature type="short sequence motif" description="TonB box" evidence="11">
    <location>
        <begin position="42"/>
        <end position="48"/>
    </location>
</feature>
<evidence type="ECO:0000256" key="7">
    <source>
        <dbReference type="ARBA" id="ARBA00023136"/>
    </source>
</evidence>
<keyword evidence="5" id="KW-0732">Signal</keyword>
<feature type="domain" description="TonB-dependent receptor-like beta-barrel" evidence="13">
    <location>
        <begin position="214"/>
        <end position="593"/>
    </location>
</feature>
<sequence length="619" mass="67195">MKTHFTLLSFTMTALLPTALLTRPGLTSQSDGGAWDEEDIDTVVVTGTRIPTPLDQIGRSVSVISAAEIEVRQQRFLYDVLQAAPGVQVTRTGSFGSLATVSIRGLDSDQTLVVQDGVVLNNPASFGNGFNFANFDTSDIERIEVIRGAQSTLYGSDAIGGVINIVTKDGGDGFGGSGFIEGGSFATLRGAATVRGGSEKLSGRLTVAGVTTDGFSSADEAAGNTENDGFENLTVSAKGRWQPVPAFRVETLVRYQTSENEFDSFEGVPIDGDEISDSEEWTAGAFATLDMLSGALSHRASVTYTRVDQFNTREDEATFDSLGTRISYEYQGTARPVDWATLTFGGEYDEQEAETRVGFGGDQEIDTESLYGLLQVRPHERVTLSAGVRYDSVDVFGSETTFNAAGSARIPGVEVTLRGSYSEGFRAPTAGELGFNPDLFAEFSDGWDIGLERSFLDDRIRVGVTYFDQHIDDLIAFDLADFTFRNIEEFDSEGVEIYADVQVNETLTVNLAYTHLDATNVTTTNAAVNQPDDRFNAEIAWAPTDRLTLSTNVQYNGTEIDGVNRLDDFIVVNLRGEYALTDRFDVTLRVENLTDENYQDNFGYGTAPLSAFGGLRARF</sequence>
<keyword evidence="9 10" id="KW-0998">Cell outer membrane</keyword>
<dbReference type="PANTHER" id="PTHR30069:SF29">
    <property type="entry name" value="HEMOGLOBIN AND HEMOGLOBIN-HAPTOGLOBIN-BINDING PROTEIN 1-RELATED"/>
    <property type="match status" value="1"/>
</dbReference>
<dbReference type="GO" id="GO:0044718">
    <property type="term" value="P:siderophore transmembrane transport"/>
    <property type="evidence" value="ECO:0007669"/>
    <property type="project" value="TreeGrafter"/>
</dbReference>
<dbReference type="EMBL" id="REFR01000010">
    <property type="protein sequence ID" value="RMB08732.1"/>
    <property type="molecule type" value="Genomic_DNA"/>
</dbReference>
<comment type="caution">
    <text evidence="15">The sequence shown here is derived from an EMBL/GenBank/DDBJ whole genome shotgun (WGS) entry which is preliminary data.</text>
</comment>
<keyword evidence="8" id="KW-0675">Receptor</keyword>
<gene>
    <name evidence="15" type="ORF">BXY39_1371</name>
</gene>
<evidence type="ECO:0000256" key="11">
    <source>
        <dbReference type="PROSITE-ProRule" id="PRU10143"/>
    </source>
</evidence>
<dbReference type="OrthoDB" id="9796221at2"/>
<keyword evidence="2 10" id="KW-0813">Transport</keyword>
<dbReference type="InterPro" id="IPR012910">
    <property type="entry name" value="Plug_dom"/>
</dbReference>
<evidence type="ECO:0000259" key="14">
    <source>
        <dbReference type="Pfam" id="PF07715"/>
    </source>
</evidence>
<keyword evidence="7 10" id="KW-0472">Membrane</keyword>
<dbReference type="Pfam" id="PF00593">
    <property type="entry name" value="TonB_dep_Rec_b-barrel"/>
    <property type="match status" value="1"/>
</dbReference>
<feature type="domain" description="TonB-dependent receptor plug" evidence="14">
    <location>
        <begin position="56"/>
        <end position="162"/>
    </location>
</feature>
<dbReference type="GO" id="GO:0015344">
    <property type="term" value="F:siderophore uptake transmembrane transporter activity"/>
    <property type="evidence" value="ECO:0007669"/>
    <property type="project" value="TreeGrafter"/>
</dbReference>
<protein>
    <submittedName>
        <fullName evidence="15">Vitamin B12 transporter</fullName>
    </submittedName>
</protein>
<keyword evidence="4 10" id="KW-0812">Transmembrane</keyword>
<evidence type="ECO:0000256" key="9">
    <source>
        <dbReference type="ARBA" id="ARBA00023237"/>
    </source>
</evidence>
<dbReference type="InterPro" id="IPR010916">
    <property type="entry name" value="TonB_box_CS"/>
</dbReference>